<dbReference type="SUPFAM" id="SSF51338">
    <property type="entry name" value="Composite domain of metallo-dependent hydrolases"/>
    <property type="match status" value="1"/>
</dbReference>
<dbReference type="Gene3D" id="3.20.20.140">
    <property type="entry name" value="Metal-dependent hydrolases"/>
    <property type="match status" value="1"/>
</dbReference>
<name>A0A7D4Q8E7_9SPHI</name>
<gene>
    <name evidence="3" type="ORF">HQ865_07520</name>
</gene>
<dbReference type="GO" id="GO:0004038">
    <property type="term" value="F:allantoinase activity"/>
    <property type="evidence" value="ECO:0007669"/>
    <property type="project" value="TreeGrafter"/>
</dbReference>
<dbReference type="InterPro" id="IPR024403">
    <property type="entry name" value="DHOase_cat"/>
</dbReference>
<dbReference type="AlphaFoldDB" id="A0A7D4Q8E7"/>
<evidence type="ECO:0000313" key="4">
    <source>
        <dbReference type="Proteomes" id="UP000505355"/>
    </source>
</evidence>
<evidence type="ECO:0000313" key="3">
    <source>
        <dbReference type="EMBL" id="QKJ29605.1"/>
    </source>
</evidence>
<sequence length="416" mass="45052">MNLLITSATIIDPNSPFHQQKADILIENGVIKQIAAGITSDHEKFDGTGKYVSPGFFDLNCNIGELGKETKEDLETGTRAAAAGGFTGLALMPNANAVHSKTEVEYLVNKAKNNLVDVYPLGTISQKREGKDLAEMYDMHLSGAKAFTDGNRPVQDAGLMERALLYAQGFDGLVFSYPEDTAIAGKAKVHEGEVSTLLGMKGIPSLAEELMIARDLYLAEYTGSPIHFSTISTKRSAELIGEAKKKGLKVTCDVAAHHLTLTDEALVGFDSQYKVKPPLRTQSDVDALIAGLNDDTIDAIVSQHTPHEVEFKDVEFEIAEYGMISLQTALSTILRSGLAYEKIVQKMAVAPRQILGIEAAVINEGQKANLVIADTASEWAYNKEGNMSRSYNSPFMGQTLTGKVLLTCNNNQVFKS</sequence>
<organism evidence="3 4">
    <name type="scientific">Mucilaginibacter mali</name>
    <dbReference type="NCBI Taxonomy" id="2740462"/>
    <lineage>
        <taxon>Bacteria</taxon>
        <taxon>Pseudomonadati</taxon>
        <taxon>Bacteroidota</taxon>
        <taxon>Sphingobacteriia</taxon>
        <taxon>Sphingobacteriales</taxon>
        <taxon>Sphingobacteriaceae</taxon>
        <taxon>Mucilaginibacter</taxon>
    </lineage>
</organism>
<keyword evidence="4" id="KW-1185">Reference proteome</keyword>
<dbReference type="InterPro" id="IPR050138">
    <property type="entry name" value="DHOase/Allantoinase_Hydrolase"/>
</dbReference>
<dbReference type="PANTHER" id="PTHR43668">
    <property type="entry name" value="ALLANTOINASE"/>
    <property type="match status" value="1"/>
</dbReference>
<dbReference type="GO" id="GO:0006221">
    <property type="term" value="P:pyrimidine nucleotide biosynthetic process"/>
    <property type="evidence" value="ECO:0007669"/>
    <property type="project" value="UniProtKB-KW"/>
</dbReference>
<accession>A0A7D4Q8E7</accession>
<dbReference type="EMBL" id="CP054139">
    <property type="protein sequence ID" value="QKJ29605.1"/>
    <property type="molecule type" value="Genomic_DNA"/>
</dbReference>
<dbReference type="SUPFAM" id="SSF51556">
    <property type="entry name" value="Metallo-dependent hydrolases"/>
    <property type="match status" value="1"/>
</dbReference>
<dbReference type="InterPro" id="IPR032466">
    <property type="entry name" value="Metal_Hydrolase"/>
</dbReference>
<dbReference type="GO" id="GO:0006145">
    <property type="term" value="P:purine nucleobase catabolic process"/>
    <property type="evidence" value="ECO:0007669"/>
    <property type="project" value="TreeGrafter"/>
</dbReference>
<dbReference type="GO" id="GO:0005737">
    <property type="term" value="C:cytoplasm"/>
    <property type="evidence" value="ECO:0007669"/>
    <property type="project" value="TreeGrafter"/>
</dbReference>
<proteinExistence type="predicted"/>
<dbReference type="NCBIfam" id="TIGR00857">
    <property type="entry name" value="pyrC_multi"/>
    <property type="match status" value="1"/>
</dbReference>
<dbReference type="PANTHER" id="PTHR43668:SF2">
    <property type="entry name" value="ALLANTOINASE"/>
    <property type="match status" value="1"/>
</dbReference>
<feature type="domain" description="Dihydroorotase catalytic" evidence="2">
    <location>
        <begin position="49"/>
        <end position="235"/>
    </location>
</feature>
<dbReference type="GO" id="GO:0046872">
    <property type="term" value="F:metal ion binding"/>
    <property type="evidence" value="ECO:0007669"/>
    <property type="project" value="InterPro"/>
</dbReference>
<dbReference type="InterPro" id="IPR004722">
    <property type="entry name" value="DHOase"/>
</dbReference>
<evidence type="ECO:0000256" key="1">
    <source>
        <dbReference type="ARBA" id="ARBA00022975"/>
    </source>
</evidence>
<reference evidence="3 4" key="1">
    <citation type="submission" date="2020-05" db="EMBL/GenBank/DDBJ databases">
        <title>Mucilaginibacter mali sp. nov.</title>
        <authorList>
            <person name="Kim H.S."/>
            <person name="Lee K.C."/>
            <person name="Suh M.K."/>
            <person name="Kim J.-S."/>
            <person name="Han K.-I."/>
            <person name="Eom M.K."/>
            <person name="Shin Y.K."/>
            <person name="Lee J.-S."/>
        </authorList>
    </citation>
    <scope>NUCLEOTIDE SEQUENCE [LARGE SCALE GENOMIC DNA]</scope>
    <source>
        <strain evidence="3 4">G2-14</strain>
    </source>
</reference>
<dbReference type="InterPro" id="IPR011059">
    <property type="entry name" value="Metal-dep_hydrolase_composite"/>
</dbReference>
<evidence type="ECO:0000259" key="2">
    <source>
        <dbReference type="Pfam" id="PF12890"/>
    </source>
</evidence>
<dbReference type="KEGG" id="mmab:HQ865_07520"/>
<keyword evidence="1" id="KW-0665">Pyrimidine biosynthesis</keyword>
<dbReference type="RefSeq" id="WP_173414297.1">
    <property type="nucleotide sequence ID" value="NZ_CP054139.1"/>
</dbReference>
<dbReference type="GO" id="GO:0004151">
    <property type="term" value="F:dihydroorotase activity"/>
    <property type="evidence" value="ECO:0007669"/>
    <property type="project" value="InterPro"/>
</dbReference>
<protein>
    <submittedName>
        <fullName evidence="3">Dihydroorotase</fullName>
    </submittedName>
</protein>
<dbReference type="CDD" id="cd01317">
    <property type="entry name" value="DHOase_IIa"/>
    <property type="match status" value="1"/>
</dbReference>
<dbReference type="Gene3D" id="2.30.40.10">
    <property type="entry name" value="Urease, subunit C, domain 1"/>
    <property type="match status" value="1"/>
</dbReference>
<dbReference type="Proteomes" id="UP000505355">
    <property type="component" value="Chromosome"/>
</dbReference>
<dbReference type="Pfam" id="PF12890">
    <property type="entry name" value="DHOase"/>
    <property type="match status" value="1"/>
</dbReference>